<evidence type="ECO:0008006" key="4">
    <source>
        <dbReference type="Google" id="ProtNLM"/>
    </source>
</evidence>
<sequence>MCVNSLELLLGLRCLPVGLAQLDLHLIEVSLHLLLQTESLVPAASLGFERALQGVDRPLQVPLGLLHLLVSLCELAIHVGFDLVELQLGSEDLALLVLQRTLRQASGTNILVDSLGLLQFLGSLDGISFVLGPPLSHLRVGLGHAALQLGLGLLLLLVLLPQQVAVVARGLHRFLLDPLQVVDLLSEVGHTVGLFLPECGGGGFVLQSGLFQVPTEFLELGLPLFVHLDLDGRRSAGLLQPLADLLQLSGQVCPLLFHLGSGSSLCLQLFLQLLYTSLLGLGLRQTVDFVFFTLQIIQRLLRILLGKPFLQILMPSSTPLQRSWCITRGFSMAPGVLVSLGMMQRTNRTNGARLTFGAIGLRLLLPLLLLELHVAMMHDGTDQPEPQDYSHL</sequence>
<dbReference type="OrthoDB" id="10609089at2759"/>
<gene>
    <name evidence="2" type="ORF">EYF80_038433</name>
</gene>
<dbReference type="Proteomes" id="UP000314294">
    <property type="component" value="Unassembled WGS sequence"/>
</dbReference>
<dbReference type="AlphaFoldDB" id="A0A4Z2GDX2"/>
<keyword evidence="3" id="KW-1185">Reference proteome</keyword>
<protein>
    <recommendedName>
        <fullName evidence="4">Secreted protein</fullName>
    </recommendedName>
</protein>
<feature type="chain" id="PRO_5021271471" description="Secreted protein" evidence="1">
    <location>
        <begin position="21"/>
        <end position="392"/>
    </location>
</feature>
<evidence type="ECO:0000313" key="2">
    <source>
        <dbReference type="EMBL" id="TNN51335.1"/>
    </source>
</evidence>
<dbReference type="EMBL" id="SRLO01000585">
    <property type="protein sequence ID" value="TNN51335.1"/>
    <property type="molecule type" value="Genomic_DNA"/>
</dbReference>
<feature type="signal peptide" evidence="1">
    <location>
        <begin position="1"/>
        <end position="20"/>
    </location>
</feature>
<name>A0A4Z2GDX2_9TELE</name>
<comment type="caution">
    <text evidence="2">The sequence shown here is derived from an EMBL/GenBank/DDBJ whole genome shotgun (WGS) entry which is preliminary data.</text>
</comment>
<organism evidence="2 3">
    <name type="scientific">Liparis tanakae</name>
    <name type="common">Tanaka's snailfish</name>
    <dbReference type="NCBI Taxonomy" id="230148"/>
    <lineage>
        <taxon>Eukaryota</taxon>
        <taxon>Metazoa</taxon>
        <taxon>Chordata</taxon>
        <taxon>Craniata</taxon>
        <taxon>Vertebrata</taxon>
        <taxon>Euteleostomi</taxon>
        <taxon>Actinopterygii</taxon>
        <taxon>Neopterygii</taxon>
        <taxon>Teleostei</taxon>
        <taxon>Neoteleostei</taxon>
        <taxon>Acanthomorphata</taxon>
        <taxon>Eupercaria</taxon>
        <taxon>Perciformes</taxon>
        <taxon>Cottioidei</taxon>
        <taxon>Cottales</taxon>
        <taxon>Liparidae</taxon>
        <taxon>Liparis</taxon>
    </lineage>
</organism>
<proteinExistence type="predicted"/>
<keyword evidence="1" id="KW-0732">Signal</keyword>
<reference evidence="2 3" key="1">
    <citation type="submission" date="2019-03" db="EMBL/GenBank/DDBJ databases">
        <title>First draft genome of Liparis tanakae, snailfish: a comprehensive survey of snailfish specific genes.</title>
        <authorList>
            <person name="Kim W."/>
            <person name="Song I."/>
            <person name="Jeong J.-H."/>
            <person name="Kim D."/>
            <person name="Kim S."/>
            <person name="Ryu S."/>
            <person name="Song J.Y."/>
            <person name="Lee S.K."/>
        </authorList>
    </citation>
    <scope>NUCLEOTIDE SEQUENCE [LARGE SCALE GENOMIC DNA]</scope>
    <source>
        <tissue evidence="2">Muscle</tissue>
    </source>
</reference>
<evidence type="ECO:0000313" key="3">
    <source>
        <dbReference type="Proteomes" id="UP000314294"/>
    </source>
</evidence>
<accession>A0A4Z2GDX2</accession>
<evidence type="ECO:0000256" key="1">
    <source>
        <dbReference type="SAM" id="SignalP"/>
    </source>
</evidence>